<dbReference type="GO" id="GO:0016787">
    <property type="term" value="F:hydrolase activity"/>
    <property type="evidence" value="ECO:0007669"/>
    <property type="project" value="UniProtKB-KW"/>
</dbReference>
<dbReference type="PANTHER" id="PTHR43329">
    <property type="entry name" value="EPOXIDE HYDROLASE"/>
    <property type="match status" value="1"/>
</dbReference>
<keyword evidence="1 3" id="KW-0378">Hydrolase</keyword>
<organism evidence="3 4">
    <name type="scientific">Amycolatopsis ultiminotia</name>
    <dbReference type="NCBI Taxonomy" id="543629"/>
    <lineage>
        <taxon>Bacteria</taxon>
        <taxon>Bacillati</taxon>
        <taxon>Actinomycetota</taxon>
        <taxon>Actinomycetes</taxon>
        <taxon>Pseudonocardiales</taxon>
        <taxon>Pseudonocardiaceae</taxon>
        <taxon>Amycolatopsis</taxon>
    </lineage>
</organism>
<protein>
    <submittedName>
        <fullName evidence="3">Alpha/beta hydrolase</fullName>
    </submittedName>
</protein>
<reference evidence="4" key="1">
    <citation type="journal article" date="2019" name="Int. J. Syst. Evol. Microbiol.">
        <title>The Global Catalogue of Microorganisms (GCM) 10K type strain sequencing project: providing services to taxonomists for standard genome sequencing and annotation.</title>
        <authorList>
            <consortium name="The Broad Institute Genomics Platform"/>
            <consortium name="The Broad Institute Genome Sequencing Center for Infectious Disease"/>
            <person name="Wu L."/>
            <person name="Ma J."/>
        </authorList>
    </citation>
    <scope>NUCLEOTIDE SEQUENCE [LARGE SCALE GENOMIC DNA]</scope>
    <source>
        <strain evidence="4">JCM 16898</strain>
    </source>
</reference>
<keyword evidence="4" id="KW-1185">Reference proteome</keyword>
<evidence type="ECO:0000313" key="3">
    <source>
        <dbReference type="EMBL" id="GAA3527086.1"/>
    </source>
</evidence>
<dbReference type="Pfam" id="PF00561">
    <property type="entry name" value="Abhydrolase_1"/>
    <property type="match status" value="1"/>
</dbReference>
<dbReference type="InterPro" id="IPR029058">
    <property type="entry name" value="AB_hydrolase_fold"/>
</dbReference>
<evidence type="ECO:0000259" key="2">
    <source>
        <dbReference type="Pfam" id="PF00561"/>
    </source>
</evidence>
<dbReference type="RefSeq" id="WP_344855264.1">
    <property type="nucleotide sequence ID" value="NZ_BAAAZN010000001.1"/>
</dbReference>
<name>A0ABP6V4Z3_9PSEU</name>
<dbReference type="InterPro" id="IPR000073">
    <property type="entry name" value="AB_hydrolase_1"/>
</dbReference>
<accession>A0ABP6V4Z3</accession>
<feature type="domain" description="AB hydrolase-1" evidence="2">
    <location>
        <begin position="48"/>
        <end position="187"/>
    </location>
</feature>
<evidence type="ECO:0000313" key="4">
    <source>
        <dbReference type="Proteomes" id="UP001500689"/>
    </source>
</evidence>
<dbReference type="SUPFAM" id="SSF53474">
    <property type="entry name" value="alpha/beta-Hydrolases"/>
    <property type="match status" value="1"/>
</dbReference>
<sequence>MATITATDEAGSVSRVPGLPDGFTDIFTSLRVDTGTVGLHVVSGGTGPALLLLPGWPQTWYAWRHLMPALATSHTVVAADPRGTGASDAPTDGYDTATLATDLAEAMTALGHRTFAAVGYDLGMNLGYALAADHPERVTRLAVGEASRGFAPPPPMIAPKPVAEKAWHFAFNRAGEISDRMVAGREEIYFGYQFQSKAAHPDAIPATAVEVYVAALRNPATRRASFEYYRDDLLDAQQAERRRTPLTIPVLGIGGAHSMGPVIGSLLQPLATDLSTASIPGAGHFLPDEAPDALLAALQSFLSTTS</sequence>
<evidence type="ECO:0000256" key="1">
    <source>
        <dbReference type="ARBA" id="ARBA00022801"/>
    </source>
</evidence>
<proteinExistence type="predicted"/>
<comment type="caution">
    <text evidence="3">The sequence shown here is derived from an EMBL/GenBank/DDBJ whole genome shotgun (WGS) entry which is preliminary data.</text>
</comment>
<dbReference type="PRINTS" id="PR00412">
    <property type="entry name" value="EPOXHYDRLASE"/>
</dbReference>
<dbReference type="EMBL" id="BAAAZN010000001">
    <property type="protein sequence ID" value="GAA3527086.1"/>
    <property type="molecule type" value="Genomic_DNA"/>
</dbReference>
<dbReference type="Proteomes" id="UP001500689">
    <property type="component" value="Unassembled WGS sequence"/>
</dbReference>
<dbReference type="InterPro" id="IPR000639">
    <property type="entry name" value="Epox_hydrolase-like"/>
</dbReference>
<dbReference type="Gene3D" id="3.40.50.1820">
    <property type="entry name" value="alpha/beta hydrolase"/>
    <property type="match status" value="1"/>
</dbReference>
<gene>
    <name evidence="3" type="ORF">GCM10022222_07610</name>
</gene>